<protein>
    <recommendedName>
        <fullName evidence="8">Rhodopsin domain-containing protein</fullName>
    </recommendedName>
</protein>
<evidence type="ECO:0000256" key="4">
    <source>
        <dbReference type="ARBA" id="ARBA00023136"/>
    </source>
</evidence>
<feature type="region of interest" description="Disordered" evidence="6">
    <location>
        <begin position="354"/>
        <end position="380"/>
    </location>
</feature>
<evidence type="ECO:0000256" key="6">
    <source>
        <dbReference type="SAM" id="MobiDB-lite"/>
    </source>
</evidence>
<evidence type="ECO:0000256" key="1">
    <source>
        <dbReference type="ARBA" id="ARBA00004141"/>
    </source>
</evidence>
<accession>A0ABR0S7T7</accession>
<feature type="transmembrane region" description="Helical" evidence="7">
    <location>
        <begin position="227"/>
        <end position="246"/>
    </location>
</feature>
<evidence type="ECO:0000256" key="2">
    <source>
        <dbReference type="ARBA" id="ARBA00022692"/>
    </source>
</evidence>
<evidence type="ECO:0000259" key="8">
    <source>
        <dbReference type="Pfam" id="PF20684"/>
    </source>
</evidence>
<keyword evidence="4 7" id="KW-0472">Membrane</keyword>
<comment type="caution">
    <text evidence="9">The sequence shown here is derived from an EMBL/GenBank/DDBJ whole genome shotgun (WGS) entry which is preliminary data.</text>
</comment>
<dbReference type="EMBL" id="JAVFKD010000016">
    <property type="protein sequence ID" value="KAK5988233.1"/>
    <property type="molecule type" value="Genomic_DNA"/>
</dbReference>
<dbReference type="PANTHER" id="PTHR33048:SF47">
    <property type="entry name" value="INTEGRAL MEMBRANE PROTEIN-RELATED"/>
    <property type="match status" value="1"/>
</dbReference>
<dbReference type="InterPro" id="IPR052337">
    <property type="entry name" value="SAT4-like"/>
</dbReference>
<feature type="transmembrane region" description="Helical" evidence="7">
    <location>
        <begin position="124"/>
        <end position="146"/>
    </location>
</feature>
<dbReference type="Pfam" id="PF20684">
    <property type="entry name" value="Fung_rhodopsin"/>
    <property type="match status" value="1"/>
</dbReference>
<feature type="transmembrane region" description="Helical" evidence="7">
    <location>
        <begin position="41"/>
        <end position="62"/>
    </location>
</feature>
<dbReference type="Proteomes" id="UP001338125">
    <property type="component" value="Unassembled WGS sequence"/>
</dbReference>
<keyword evidence="3 7" id="KW-1133">Transmembrane helix</keyword>
<dbReference type="PANTHER" id="PTHR33048">
    <property type="entry name" value="PTH11-LIKE INTEGRAL MEMBRANE PROTEIN (AFU_ORTHOLOGUE AFUA_5G11245)"/>
    <property type="match status" value="1"/>
</dbReference>
<feature type="compositionally biased region" description="Basic and acidic residues" evidence="6">
    <location>
        <begin position="367"/>
        <end position="380"/>
    </location>
</feature>
<keyword evidence="2 7" id="KW-0812">Transmembrane</keyword>
<feature type="transmembrane region" description="Helical" evidence="7">
    <location>
        <begin position="83"/>
        <end position="104"/>
    </location>
</feature>
<evidence type="ECO:0000256" key="3">
    <source>
        <dbReference type="ARBA" id="ARBA00022989"/>
    </source>
</evidence>
<comment type="subcellular location">
    <subcellularLocation>
        <location evidence="1">Membrane</location>
        <topology evidence="1">Multi-pass membrane protein</topology>
    </subcellularLocation>
</comment>
<name>A0ABR0S7T7_9HYPO</name>
<evidence type="ECO:0000256" key="7">
    <source>
        <dbReference type="SAM" id="Phobius"/>
    </source>
</evidence>
<dbReference type="InterPro" id="IPR049326">
    <property type="entry name" value="Rhodopsin_dom_fungi"/>
</dbReference>
<feature type="transmembrane region" description="Helical" evidence="7">
    <location>
        <begin position="166"/>
        <end position="185"/>
    </location>
</feature>
<comment type="similarity">
    <text evidence="5">Belongs to the SAT4 family.</text>
</comment>
<organism evidence="9 10">
    <name type="scientific">Cladobotryum mycophilum</name>
    <dbReference type="NCBI Taxonomy" id="491253"/>
    <lineage>
        <taxon>Eukaryota</taxon>
        <taxon>Fungi</taxon>
        <taxon>Dikarya</taxon>
        <taxon>Ascomycota</taxon>
        <taxon>Pezizomycotina</taxon>
        <taxon>Sordariomycetes</taxon>
        <taxon>Hypocreomycetidae</taxon>
        <taxon>Hypocreales</taxon>
        <taxon>Hypocreaceae</taxon>
        <taxon>Cladobotryum</taxon>
    </lineage>
</organism>
<sequence length="380" mass="41998">MDGFLNLSPAQQQALLDGPALKPPPGVVPNFIDPPNRTTTGYIITGGSFVAVAWSVLTYGHHAGFYVRQWNIPVRKMIGVSHVSYQFTILYTVVMIFSKTAILLEWARIFVPHGVRNSFYWTSRFLIVLNFLFYSSALITTCLSCIPAEKVWNKWVPGRCIERKPFDTAVVAFNLALDLLIFALPQKVIWSLKLDKSRKVGVSIVFSVGALRLDYHGDVAYSLSQTLMFTVSECTCVLLVFFVPAIPRIFSNNSAPSKLFSSFRSWTRRLSSKGSNSSVGSGGQVAFPPMIGGKPENHAYGKMDEEARAISLDEIKVVQPPRAKLGITNGIAKASNNCHQPSGNLIIMTTELEQHDDSASKTSAGSDLDHHHHPWGEPRV</sequence>
<reference evidence="9 10" key="1">
    <citation type="submission" date="2024-01" db="EMBL/GenBank/DDBJ databases">
        <title>Complete genome of Cladobotryum mycophilum ATHUM6906.</title>
        <authorList>
            <person name="Christinaki A.C."/>
            <person name="Myridakis A.I."/>
            <person name="Kouvelis V.N."/>
        </authorList>
    </citation>
    <scope>NUCLEOTIDE SEQUENCE [LARGE SCALE GENOMIC DNA]</scope>
    <source>
        <strain evidence="9 10">ATHUM6906</strain>
    </source>
</reference>
<evidence type="ECO:0000313" key="10">
    <source>
        <dbReference type="Proteomes" id="UP001338125"/>
    </source>
</evidence>
<feature type="domain" description="Rhodopsin" evidence="8">
    <location>
        <begin position="43"/>
        <end position="211"/>
    </location>
</feature>
<evidence type="ECO:0000256" key="5">
    <source>
        <dbReference type="ARBA" id="ARBA00038359"/>
    </source>
</evidence>
<gene>
    <name evidence="9" type="ORF">PT974_12373</name>
</gene>
<keyword evidence="10" id="KW-1185">Reference proteome</keyword>
<evidence type="ECO:0000313" key="9">
    <source>
        <dbReference type="EMBL" id="KAK5988233.1"/>
    </source>
</evidence>
<proteinExistence type="inferred from homology"/>